<keyword evidence="7" id="KW-0695">RNA-directed DNA polymerase</keyword>
<accession>A0ABM1FBC9</accession>
<evidence type="ECO:0000256" key="3">
    <source>
        <dbReference type="ARBA" id="ARBA00022695"/>
    </source>
</evidence>
<dbReference type="Pfam" id="PF00665">
    <property type="entry name" value="rve"/>
    <property type="match status" value="1"/>
</dbReference>
<dbReference type="SUPFAM" id="SSF50630">
    <property type="entry name" value="Acid proteases"/>
    <property type="match status" value="1"/>
</dbReference>
<evidence type="ECO:0000256" key="1">
    <source>
        <dbReference type="ARBA" id="ARBA00012493"/>
    </source>
</evidence>
<dbReference type="PROSITE" id="PS50878">
    <property type="entry name" value="RT_POL"/>
    <property type="match status" value="1"/>
</dbReference>
<dbReference type="Gene3D" id="2.40.70.10">
    <property type="entry name" value="Acid Proteases"/>
    <property type="match status" value="1"/>
</dbReference>
<dbReference type="Pfam" id="PF17917">
    <property type="entry name" value="RT_RNaseH"/>
    <property type="match status" value="1"/>
</dbReference>
<proteinExistence type="predicted"/>
<dbReference type="InterPro" id="IPR043502">
    <property type="entry name" value="DNA/RNA_pol_sf"/>
</dbReference>
<keyword evidence="4" id="KW-0540">Nuclease</keyword>
<gene>
    <name evidence="11" type="primary">LOC106821451</name>
</gene>
<name>A0ABM1FBC9_PRICU</name>
<evidence type="ECO:0000256" key="4">
    <source>
        <dbReference type="ARBA" id="ARBA00022722"/>
    </source>
</evidence>
<reference evidence="11" key="1">
    <citation type="submission" date="2025-08" db="UniProtKB">
        <authorList>
            <consortium name="RefSeq"/>
        </authorList>
    </citation>
    <scope>IDENTIFICATION</scope>
</reference>
<dbReference type="SUPFAM" id="SSF56672">
    <property type="entry name" value="DNA/RNA polymerases"/>
    <property type="match status" value="1"/>
</dbReference>
<dbReference type="PANTHER" id="PTHR37984">
    <property type="entry name" value="PROTEIN CBG26694"/>
    <property type="match status" value="1"/>
</dbReference>
<dbReference type="InterPro" id="IPR050951">
    <property type="entry name" value="Retrovirus_Pol_polyprotein"/>
</dbReference>
<evidence type="ECO:0000313" key="11">
    <source>
        <dbReference type="RefSeq" id="XP_014681750.1"/>
    </source>
</evidence>
<evidence type="ECO:0000313" key="10">
    <source>
        <dbReference type="Proteomes" id="UP000695022"/>
    </source>
</evidence>
<keyword evidence="2" id="KW-0808">Transferase</keyword>
<evidence type="ECO:0000259" key="8">
    <source>
        <dbReference type="PROSITE" id="PS50878"/>
    </source>
</evidence>
<dbReference type="InterPro" id="IPR043128">
    <property type="entry name" value="Rev_trsase/Diguanyl_cyclase"/>
</dbReference>
<dbReference type="Gene3D" id="3.10.20.370">
    <property type="match status" value="1"/>
</dbReference>
<dbReference type="PANTHER" id="PTHR37984:SF13">
    <property type="entry name" value="RIBONUCLEASE H"/>
    <property type="match status" value="1"/>
</dbReference>
<dbReference type="SUPFAM" id="SSF53098">
    <property type="entry name" value="Ribonuclease H-like"/>
    <property type="match status" value="1"/>
</dbReference>
<keyword evidence="10" id="KW-1185">Reference proteome</keyword>
<dbReference type="InterPro" id="IPR000477">
    <property type="entry name" value="RT_dom"/>
</dbReference>
<keyword evidence="5" id="KW-0255">Endonuclease</keyword>
<dbReference type="InterPro" id="IPR041373">
    <property type="entry name" value="RT_RNaseH"/>
</dbReference>
<dbReference type="Gene3D" id="3.10.10.10">
    <property type="entry name" value="HIV Type 1 Reverse Transcriptase, subunit A, domain 1"/>
    <property type="match status" value="1"/>
</dbReference>
<dbReference type="Gene3D" id="3.30.70.270">
    <property type="match status" value="1"/>
</dbReference>
<feature type="domain" description="Reverse transcriptase" evidence="8">
    <location>
        <begin position="167"/>
        <end position="345"/>
    </location>
</feature>
<dbReference type="InterPro" id="IPR001584">
    <property type="entry name" value="Integrase_cat-core"/>
</dbReference>
<dbReference type="RefSeq" id="XP_014681750.1">
    <property type="nucleotide sequence ID" value="XM_014826264.1"/>
</dbReference>
<keyword evidence="3" id="KW-0548">Nucleotidyltransferase</keyword>
<dbReference type="InterPro" id="IPR012337">
    <property type="entry name" value="RNaseH-like_sf"/>
</dbReference>
<feature type="domain" description="Integrase catalytic" evidence="9">
    <location>
        <begin position="451"/>
        <end position="587"/>
    </location>
</feature>
<sequence length="587" mass="66040">MNGQMLPMKVDTGASFSLIRENAYRNIFGRKKARLQPSTVKLRTYTGEPVQTCGEFQASVDHNNQRATLPLLVVPGGGAIIMGRNWLRTLQLDWQTIHLLKEKQLNRADSSPSSWYPELFCDELGTMKNVTASIHVKSEATPVFCKARTVPYLMKHKIDQELDSLIEANIIQPVVSAEWAAPIVPILKPDNTVRICGDYKVTVTRFADVDRYPLPTPEDLFATLSGGVLFTKLDMAHAYQQIELDERSKQYTTINTYIGLIVHSRLAFGISSAPAIFQQVIENLLAGIPRTTVYLDDILVSGASKEEHQANLEEVLQRLAEAGLRLRKNKCCFGMTSVQYLGHQISKDGLATLDSRVFAIVAAPKPKDVTQVRAFLAYGVGAVLAHEIDGDEHPVCYHARTLQPAKKNYDQVEKEALAMMVGVKKFCKYLWGRHFKIVTDHNPLLRLLGELKAVPQLASARLQRWARILQGYDYELVYRPGPSIANADALRHMFLVITDSHTKWLEVFMMQKITSRKTVEKLRFCFATHGLPDCIVSDNWPTLTSEEFAMFISAKGIRHTFTAPYHSSSNGLADRAVQFFKKGMKRM</sequence>
<dbReference type="EC" id="2.7.7.49" evidence="1"/>
<dbReference type="CDD" id="cd01647">
    <property type="entry name" value="RT_LTR"/>
    <property type="match status" value="1"/>
</dbReference>
<dbReference type="GeneID" id="106821451"/>
<evidence type="ECO:0000256" key="5">
    <source>
        <dbReference type="ARBA" id="ARBA00022759"/>
    </source>
</evidence>
<evidence type="ECO:0000259" key="9">
    <source>
        <dbReference type="PROSITE" id="PS50994"/>
    </source>
</evidence>
<dbReference type="InterPro" id="IPR036397">
    <property type="entry name" value="RNaseH_sf"/>
</dbReference>
<keyword evidence="6" id="KW-0378">Hydrolase</keyword>
<dbReference type="Proteomes" id="UP000695022">
    <property type="component" value="Unplaced"/>
</dbReference>
<dbReference type="CDD" id="cd09274">
    <property type="entry name" value="RNase_HI_RT_Ty3"/>
    <property type="match status" value="1"/>
</dbReference>
<evidence type="ECO:0000256" key="6">
    <source>
        <dbReference type="ARBA" id="ARBA00022801"/>
    </source>
</evidence>
<dbReference type="PROSITE" id="PS50994">
    <property type="entry name" value="INTEGRASE"/>
    <property type="match status" value="1"/>
</dbReference>
<organism evidence="10 11">
    <name type="scientific">Priapulus caudatus</name>
    <name type="common">Priapulid worm</name>
    <dbReference type="NCBI Taxonomy" id="37621"/>
    <lineage>
        <taxon>Eukaryota</taxon>
        <taxon>Metazoa</taxon>
        <taxon>Ecdysozoa</taxon>
        <taxon>Scalidophora</taxon>
        <taxon>Priapulida</taxon>
        <taxon>Priapulimorpha</taxon>
        <taxon>Priapulimorphida</taxon>
        <taxon>Priapulidae</taxon>
        <taxon>Priapulus</taxon>
    </lineage>
</organism>
<dbReference type="InterPro" id="IPR021109">
    <property type="entry name" value="Peptidase_aspartic_dom_sf"/>
</dbReference>
<dbReference type="Gene3D" id="3.30.420.10">
    <property type="entry name" value="Ribonuclease H-like superfamily/Ribonuclease H"/>
    <property type="match status" value="1"/>
</dbReference>
<evidence type="ECO:0000256" key="2">
    <source>
        <dbReference type="ARBA" id="ARBA00022679"/>
    </source>
</evidence>
<dbReference type="Pfam" id="PF00078">
    <property type="entry name" value="RVT_1"/>
    <property type="match status" value="1"/>
</dbReference>
<protein>
    <recommendedName>
        <fullName evidence="1">RNA-directed DNA polymerase</fullName>
        <ecNumber evidence="1">2.7.7.49</ecNumber>
    </recommendedName>
</protein>
<evidence type="ECO:0000256" key="7">
    <source>
        <dbReference type="ARBA" id="ARBA00022918"/>
    </source>
</evidence>